<evidence type="ECO:0000313" key="6">
    <source>
        <dbReference type="EMBL" id="ABO70861.1"/>
    </source>
</evidence>
<keyword evidence="6" id="KW-0150">Chloroplast</keyword>
<keyword evidence="3" id="KW-0808">Transferase</keyword>
<dbReference type="InterPro" id="IPR050238">
    <property type="entry name" value="DNA_Rep/Repair_Clamp_Loader"/>
</dbReference>
<dbReference type="SUPFAM" id="SSF52540">
    <property type="entry name" value="P-loop containing nucleoside triphosphate hydrolases"/>
    <property type="match status" value="1"/>
</dbReference>
<accession>A6MVQ4</accession>
<dbReference type="CDD" id="cd00009">
    <property type="entry name" value="AAA"/>
    <property type="match status" value="1"/>
</dbReference>
<dbReference type="EMBL" id="EF508371">
    <property type="protein sequence ID" value="ABO70861.1"/>
    <property type="molecule type" value="Genomic_DNA"/>
</dbReference>
<geneLocation type="chloroplast" evidence="6"/>
<reference evidence="6" key="1">
    <citation type="journal article" date="2007" name="Mol. Biol. Evol.">
        <title>Plastid genome sequence of the cryptophyte alga Rhodomonas salina CCMP1319: lateral transfer of putative DNA replication machinery and a test of chromist plastid phylogeny.</title>
        <authorList>
            <person name="Khan H."/>
            <person name="Parks N."/>
            <person name="Kozera C."/>
            <person name="Curtis B.A."/>
            <person name="Parsons B."/>
            <person name="Bowman S."/>
            <person name="Archibald J.M."/>
        </authorList>
    </citation>
    <scope>NUCLEOTIDE SEQUENCE [LARGE SCALE GENOMIC DNA]</scope>
    <source>
        <strain evidence="6">CCMP1319</strain>
    </source>
</reference>
<dbReference type="GO" id="GO:0005524">
    <property type="term" value="F:ATP binding"/>
    <property type="evidence" value="ECO:0007669"/>
    <property type="project" value="InterPro"/>
</dbReference>
<dbReference type="GO" id="GO:0006261">
    <property type="term" value="P:DNA-templated DNA replication"/>
    <property type="evidence" value="ECO:0007669"/>
    <property type="project" value="TreeGrafter"/>
</dbReference>
<name>A6MVQ4_RHDSA</name>
<dbReference type="InterPro" id="IPR027417">
    <property type="entry name" value="P-loop_NTPase"/>
</dbReference>
<evidence type="ECO:0000256" key="2">
    <source>
        <dbReference type="ARBA" id="ARBA00012417"/>
    </source>
</evidence>
<dbReference type="AlphaFoldDB" id="A6MVQ4"/>
<dbReference type="GeneID" id="5228536"/>
<dbReference type="PANTHER" id="PTHR11669:SF0">
    <property type="entry name" value="PROTEIN STICHEL-LIKE 2"/>
    <property type="match status" value="1"/>
</dbReference>
<dbReference type="Pfam" id="PF13177">
    <property type="entry name" value="DNA_pol3_delta2"/>
    <property type="match status" value="1"/>
</dbReference>
<feature type="domain" description="AAA+ ATPase" evidence="5">
    <location>
        <begin position="39"/>
        <end position="180"/>
    </location>
</feature>
<evidence type="ECO:0000256" key="1">
    <source>
        <dbReference type="ARBA" id="ARBA00004229"/>
    </source>
</evidence>
<dbReference type="InterPro" id="IPR003593">
    <property type="entry name" value="AAA+_ATPase"/>
</dbReference>
<keyword evidence="3" id="KW-0548">Nucleotidyltransferase</keyword>
<proteinExistence type="predicted"/>
<comment type="subcellular location">
    <subcellularLocation>
        <location evidence="1">Plastid</location>
        <location evidence="1">Chloroplast</location>
    </subcellularLocation>
</comment>
<dbReference type="GO" id="GO:0009360">
    <property type="term" value="C:DNA polymerase III complex"/>
    <property type="evidence" value="ECO:0007669"/>
    <property type="project" value="InterPro"/>
</dbReference>
<dbReference type="InterPro" id="IPR012763">
    <property type="entry name" value="DNA_pol_III_sug/sutau_N"/>
</dbReference>
<dbReference type="GO" id="GO:0003887">
    <property type="term" value="F:DNA-directed DNA polymerase activity"/>
    <property type="evidence" value="ECO:0007669"/>
    <property type="project" value="UniProtKB-KW"/>
</dbReference>
<dbReference type="RefSeq" id="YP_001293483.1">
    <property type="nucleotide sequence ID" value="NC_009573.1"/>
</dbReference>
<dbReference type="GO" id="GO:0009507">
    <property type="term" value="C:chloroplast"/>
    <property type="evidence" value="ECO:0007669"/>
    <property type="project" value="UniProtKB-SubCell"/>
</dbReference>
<keyword evidence="6" id="KW-0934">Plastid</keyword>
<dbReference type="Gene3D" id="1.10.8.60">
    <property type="match status" value="1"/>
</dbReference>
<evidence type="ECO:0000256" key="4">
    <source>
        <dbReference type="ARBA" id="ARBA00049244"/>
    </source>
</evidence>
<sequence length="370" mass="42567">MTQNHNPFHLKYRPQNFTNIIGQNSATNYLQLAIAAKKITFAYLFVGQHGSGKTTLARVMAKAINCTSSKNTPCNVCENCVNIHLGRSFDFYEIDAAKNTGIENIREIIEKVQYSPIMSKYKVCIIDEAHMLSINAFNSLLKTLESPPINTVFILSTTAVNKIPNTIISRCQKLYFQPIRDHDLIIGITKVVYNEKLRITNKGIENLIKITKGSFRDALNIVELFSVGEKKITAKSLSDKYLIIPIAITNLLIEKVLSLNILEVLTIIDYIQFNNWNEEDVIDSTYNQLVTRYINNKKMNSTNKSLFVNTKRLVDLLECLGESKFRNKKDFWLHITLFIIKSRNKYIYIACNKKRQKIQLHIQKNRIYSN</sequence>
<dbReference type="SMART" id="SM00382">
    <property type="entry name" value="AAA"/>
    <property type="match status" value="1"/>
</dbReference>
<organism evidence="6">
    <name type="scientific">Rhodomonas salina</name>
    <name type="common">Pyrenomonas salina</name>
    <dbReference type="NCBI Taxonomy" id="3034"/>
    <lineage>
        <taxon>Eukaryota</taxon>
        <taxon>Cryptophyceae</taxon>
        <taxon>Pyrenomonadales</taxon>
        <taxon>Pyrenomonadaceae</taxon>
        <taxon>Rhodomonas</taxon>
    </lineage>
</organism>
<dbReference type="Gene3D" id="3.40.50.300">
    <property type="entry name" value="P-loop containing nucleotide triphosphate hydrolases"/>
    <property type="match status" value="1"/>
</dbReference>
<evidence type="ECO:0000259" key="5">
    <source>
        <dbReference type="SMART" id="SM00382"/>
    </source>
</evidence>
<dbReference type="EC" id="2.7.7.7" evidence="2"/>
<keyword evidence="3" id="KW-0239">DNA-directed DNA polymerase</keyword>
<comment type="catalytic activity">
    <reaction evidence="4">
        <text>DNA(n) + a 2'-deoxyribonucleoside 5'-triphosphate = DNA(n+1) + diphosphate</text>
        <dbReference type="Rhea" id="RHEA:22508"/>
        <dbReference type="Rhea" id="RHEA-COMP:17339"/>
        <dbReference type="Rhea" id="RHEA-COMP:17340"/>
        <dbReference type="ChEBI" id="CHEBI:33019"/>
        <dbReference type="ChEBI" id="CHEBI:61560"/>
        <dbReference type="ChEBI" id="CHEBI:173112"/>
        <dbReference type="EC" id="2.7.7.7"/>
    </reaction>
</comment>
<gene>
    <name evidence="6" type="primary">dnaX</name>
</gene>
<dbReference type="PANTHER" id="PTHR11669">
    <property type="entry name" value="REPLICATION FACTOR C / DNA POLYMERASE III GAMMA-TAU SUBUNIT"/>
    <property type="match status" value="1"/>
</dbReference>
<dbReference type="NCBIfam" id="TIGR02397">
    <property type="entry name" value="dnaX_nterm"/>
    <property type="match status" value="1"/>
</dbReference>
<evidence type="ECO:0000256" key="3">
    <source>
        <dbReference type="ARBA" id="ARBA00022932"/>
    </source>
</evidence>
<protein>
    <recommendedName>
        <fullName evidence="2">DNA-directed DNA polymerase</fullName>
        <ecNumber evidence="2">2.7.7.7</ecNumber>
    </recommendedName>
</protein>